<sequence length="159" mass="18956">MFVEEILKKAEEKGINVIDVILKELDKIDPEESIRLRLNLAEKYFKEAREFIDKGDPIQASEKLYKVAEELIKLLAELYDTPEYEEFKKEGRWYTYKLQSTSLFLSKKLGDWVRRGWDTGYILDVWGFHEGKLSIDYIKEVIRDIEIMLENTRKLTQKN</sequence>
<reference evidence="1" key="1">
    <citation type="submission" date="2024-03" db="EMBL/GenBank/DDBJ databases">
        <title>Complete genome sequence of Sulfurisphaera javensis strain KD-1.</title>
        <authorList>
            <person name="Sakai H."/>
            <person name="Nur N."/>
            <person name="Suwanto A."/>
            <person name="Kurosawa N."/>
        </authorList>
    </citation>
    <scope>NUCLEOTIDE SEQUENCE</scope>
    <source>
        <strain evidence="1">KD-1</strain>
    </source>
</reference>
<dbReference type="SUPFAM" id="SSF158372">
    <property type="entry name" value="AF1782-like"/>
    <property type="match status" value="1"/>
</dbReference>
<dbReference type="PANTHER" id="PTHR34237">
    <property type="entry name" value="PAREP8-RELATED"/>
    <property type="match status" value="1"/>
</dbReference>
<dbReference type="InterPro" id="IPR036809">
    <property type="entry name" value="AF1782-like_sf"/>
</dbReference>
<accession>A0AAT9GNJ2</accession>
<organism evidence="1">
    <name type="scientific">Sulfurisphaera javensis</name>
    <dbReference type="NCBI Taxonomy" id="2049879"/>
    <lineage>
        <taxon>Archaea</taxon>
        <taxon>Thermoproteota</taxon>
        <taxon>Thermoprotei</taxon>
        <taxon>Sulfolobales</taxon>
        <taxon>Sulfolobaceae</taxon>
        <taxon>Sulfurisphaera</taxon>
    </lineage>
</organism>
<dbReference type="KEGG" id="sjv:SJAV_01890"/>
<dbReference type="Gene3D" id="1.20.120.330">
    <property type="entry name" value="Nucleotidyltransferases domain 2"/>
    <property type="match status" value="1"/>
</dbReference>
<evidence type="ECO:0000313" key="1">
    <source>
        <dbReference type="EMBL" id="BFH72245.1"/>
    </source>
</evidence>
<dbReference type="InterPro" id="IPR010268">
    <property type="entry name" value="PaREP1"/>
</dbReference>
<dbReference type="Pfam" id="PF05942">
    <property type="entry name" value="PaREP1"/>
    <property type="match status" value="1"/>
</dbReference>
<proteinExistence type="predicted"/>
<gene>
    <name evidence="1" type="ORF">SJAV_01890</name>
</gene>
<protein>
    <submittedName>
        <fullName evidence="1">PaREP1 family protein</fullName>
    </submittedName>
</protein>
<dbReference type="PANTHER" id="PTHR34237:SF4">
    <property type="entry name" value="PAREP1 FAMILY PROTEIN"/>
    <property type="match status" value="1"/>
</dbReference>
<dbReference type="AlphaFoldDB" id="A0AAT9GNJ2"/>
<dbReference type="EMBL" id="AP031322">
    <property type="protein sequence ID" value="BFH72245.1"/>
    <property type="molecule type" value="Genomic_DNA"/>
</dbReference>
<name>A0AAT9GNJ2_9CREN</name>